<name>A0A0C2M3G1_THEKT</name>
<dbReference type="AlphaFoldDB" id="A0A0C2M3G1"/>
<dbReference type="GO" id="GO:0016787">
    <property type="term" value="F:hydrolase activity"/>
    <property type="evidence" value="ECO:0007669"/>
    <property type="project" value="UniProtKB-KW"/>
</dbReference>
<dbReference type="GO" id="GO:0003676">
    <property type="term" value="F:nucleic acid binding"/>
    <property type="evidence" value="ECO:0007669"/>
    <property type="project" value="InterPro"/>
</dbReference>
<evidence type="ECO:0000256" key="1">
    <source>
        <dbReference type="ARBA" id="ARBA00022679"/>
    </source>
</evidence>
<dbReference type="CDD" id="cd02440">
    <property type="entry name" value="AdoMet_MTases"/>
    <property type="match status" value="1"/>
</dbReference>
<dbReference type="GO" id="GO:0003964">
    <property type="term" value="F:RNA-directed DNA polymerase activity"/>
    <property type="evidence" value="ECO:0007669"/>
    <property type="project" value="UniProtKB-KW"/>
</dbReference>
<dbReference type="Gene3D" id="3.30.420.10">
    <property type="entry name" value="Ribonuclease H-like superfamily/Ribonuclease H"/>
    <property type="match status" value="1"/>
</dbReference>
<dbReference type="PROSITE" id="PS50994">
    <property type="entry name" value="INTEGRASE"/>
    <property type="match status" value="1"/>
</dbReference>
<dbReference type="GO" id="GO:0004519">
    <property type="term" value="F:endonuclease activity"/>
    <property type="evidence" value="ECO:0007669"/>
    <property type="project" value="UniProtKB-KW"/>
</dbReference>
<gene>
    <name evidence="8" type="ORF">RF11_03449</name>
</gene>
<dbReference type="SUPFAM" id="SSF53098">
    <property type="entry name" value="Ribonuclease H-like"/>
    <property type="match status" value="1"/>
</dbReference>
<organism evidence="8 9">
    <name type="scientific">Thelohanellus kitauei</name>
    <name type="common">Myxosporean</name>
    <dbReference type="NCBI Taxonomy" id="669202"/>
    <lineage>
        <taxon>Eukaryota</taxon>
        <taxon>Metazoa</taxon>
        <taxon>Cnidaria</taxon>
        <taxon>Myxozoa</taxon>
        <taxon>Myxosporea</taxon>
        <taxon>Bivalvulida</taxon>
        <taxon>Platysporina</taxon>
        <taxon>Myxobolidae</taxon>
        <taxon>Thelohanellus</taxon>
    </lineage>
</organism>
<dbReference type="Pfam" id="PF17917">
    <property type="entry name" value="RT_RNaseH"/>
    <property type="match status" value="1"/>
</dbReference>
<dbReference type="FunFam" id="3.30.420.10:FF:000032">
    <property type="entry name" value="Retrovirus-related Pol polyprotein from transposon 297-like Protein"/>
    <property type="match status" value="1"/>
</dbReference>
<evidence type="ECO:0000313" key="8">
    <source>
        <dbReference type="EMBL" id="KII61560.1"/>
    </source>
</evidence>
<evidence type="ECO:0000256" key="4">
    <source>
        <dbReference type="ARBA" id="ARBA00022759"/>
    </source>
</evidence>
<keyword evidence="9" id="KW-1185">Reference proteome</keyword>
<dbReference type="InterPro" id="IPR036397">
    <property type="entry name" value="RNaseH_sf"/>
</dbReference>
<dbReference type="EMBL" id="JWZT01005328">
    <property type="protein sequence ID" value="KII61560.1"/>
    <property type="molecule type" value="Genomic_DNA"/>
</dbReference>
<keyword evidence="5" id="KW-0378">Hydrolase</keyword>
<dbReference type="InterPro" id="IPR050951">
    <property type="entry name" value="Retrovirus_Pol_polyprotein"/>
</dbReference>
<dbReference type="PANTHER" id="PTHR37984:SF5">
    <property type="entry name" value="PROTEIN NYNRIN-LIKE"/>
    <property type="match status" value="1"/>
</dbReference>
<sequence length="917" mass="105201">MLLFATFGNGMDFFVQEEIAMNPSCSGLVIYQGRAVFNYTSAHDHYPSLKSVERIFYCLLHVIDCERSCRVKNLNELFEDYLFLLNFKRLSSRFDPTSRFRINIKCSAEFKKYKEGVSRCIHYFIISMTQWVVDLKTPEIEICVQLGAQGMFIGIPVTLRPISDRTYEIGLRTPVVFAMLHLLKYYSSGHVLVLDPFCGKGTILRESGNDFIFVGSDNNAAQVSYVQTDIEPTCCLLHSNIENLPLRLSIFDAVISDIPFGNKYLTPMDVYTSLGSWLDQFYNVLRDGGIAKNAEWSWGDKSNDSFNQLKKSLISTPTLCLPDTNKPFIVDTDASGESLGAVLSQVTNGEEHVIGYASRKLSDAEKNYGATKREMLAIVWALKHFKCYLLCSEFKIRTDHNSLKWMNSFKEPSGMIARWFEIMSEFNYTIEHRPGKEHINADALSRKRININSIILSDAESTVSMISNERLRNDQLSDPAINKIRNWFENNSCPASRPCSESKVVQEFWMMRNELCLVDGILYRKYRNDESFQLRVVVPASLVPSVLRELHDSDVQGCHLGSDKVLSKIRIRFYWKNMKQDVENWCQSCVECSQRSKYGKTRRAPLSSSTSGFPFQRLAIDCVGPLNSTERGHKYIIVVGDYFTKWMEAFPTQNIEAKTIAKVIVDEIVCRYGTPESLHSDQGTNFESNLVKEICQLLRITKTRTTPYRPQSDGMVERFNRTFIDMLSKTLKGDSEWDTYLPKIMFAYRSSCHKVSGCSPYYALFGREAKLPLDLLLPSNQEKSENLSSHCLKLKHNLQRAHNLMVKNLQVHMKSCKALYDKKMYGKPFDIGEYVMIYKPCGNNKLRKYWDGPYIVKEKLSDVTYFVESGNRRISCHYERMKPYIQRRSNLQKADDPCLLEGRSVGCTLSGLTRDNG</sequence>
<evidence type="ECO:0000256" key="3">
    <source>
        <dbReference type="ARBA" id="ARBA00022722"/>
    </source>
</evidence>
<reference evidence="8 9" key="1">
    <citation type="journal article" date="2014" name="Genome Biol. Evol.">
        <title>The genome of the myxosporean Thelohanellus kitauei shows adaptations to nutrient acquisition within its fish host.</title>
        <authorList>
            <person name="Yang Y."/>
            <person name="Xiong J."/>
            <person name="Zhou Z."/>
            <person name="Huo F."/>
            <person name="Miao W."/>
            <person name="Ran C."/>
            <person name="Liu Y."/>
            <person name="Zhang J."/>
            <person name="Feng J."/>
            <person name="Wang M."/>
            <person name="Wang M."/>
            <person name="Wang L."/>
            <person name="Yao B."/>
        </authorList>
    </citation>
    <scope>NUCLEOTIDE SEQUENCE [LARGE SCALE GENOMIC DNA]</scope>
    <source>
        <strain evidence="8">Wuqing</strain>
    </source>
</reference>
<keyword evidence="1" id="KW-0808">Transferase</keyword>
<comment type="caution">
    <text evidence="8">The sequence shown here is derived from an EMBL/GenBank/DDBJ whole genome shotgun (WGS) entry which is preliminary data.</text>
</comment>
<proteinExistence type="predicted"/>
<dbReference type="FunFam" id="3.10.20.370:FF:000001">
    <property type="entry name" value="Retrovirus-related Pol polyprotein from transposon 17.6-like protein"/>
    <property type="match status" value="1"/>
</dbReference>
<dbReference type="InterPro" id="IPR001584">
    <property type="entry name" value="Integrase_cat-core"/>
</dbReference>
<evidence type="ECO:0000313" key="9">
    <source>
        <dbReference type="Proteomes" id="UP000031668"/>
    </source>
</evidence>
<dbReference type="SUPFAM" id="SSF56672">
    <property type="entry name" value="DNA/RNA polymerases"/>
    <property type="match status" value="1"/>
</dbReference>
<dbReference type="Proteomes" id="UP000031668">
    <property type="component" value="Unassembled WGS sequence"/>
</dbReference>
<dbReference type="InterPro" id="IPR029063">
    <property type="entry name" value="SAM-dependent_MTases_sf"/>
</dbReference>
<dbReference type="CDD" id="cd09274">
    <property type="entry name" value="RNase_HI_RT_Ty3"/>
    <property type="match status" value="1"/>
</dbReference>
<keyword evidence="6" id="KW-0695">RNA-directed DNA polymerase</keyword>
<dbReference type="Gene3D" id="1.10.340.70">
    <property type="match status" value="1"/>
</dbReference>
<dbReference type="InterPro" id="IPR012337">
    <property type="entry name" value="RNaseH-like_sf"/>
</dbReference>
<dbReference type="PANTHER" id="PTHR37984">
    <property type="entry name" value="PROTEIN CBG26694"/>
    <property type="match status" value="1"/>
</dbReference>
<dbReference type="Pfam" id="PF00665">
    <property type="entry name" value="rve"/>
    <property type="match status" value="1"/>
</dbReference>
<keyword evidence="3" id="KW-0540">Nuclease</keyword>
<dbReference type="FunFam" id="1.10.340.70:FF:000001">
    <property type="entry name" value="Retrovirus-related Pol polyprotein from transposon gypsy-like Protein"/>
    <property type="match status" value="1"/>
</dbReference>
<evidence type="ECO:0000256" key="5">
    <source>
        <dbReference type="ARBA" id="ARBA00022801"/>
    </source>
</evidence>
<dbReference type="GO" id="GO:0015074">
    <property type="term" value="P:DNA integration"/>
    <property type="evidence" value="ECO:0007669"/>
    <property type="project" value="InterPro"/>
</dbReference>
<protein>
    <submittedName>
        <fullName evidence="8">Transposon Ty3-I Gag-Pol polyprotein</fullName>
    </submittedName>
</protein>
<dbReference type="InterPro" id="IPR041373">
    <property type="entry name" value="RT_RNaseH"/>
</dbReference>
<evidence type="ECO:0000259" key="7">
    <source>
        <dbReference type="PROSITE" id="PS50994"/>
    </source>
</evidence>
<feature type="domain" description="Integrase catalytic" evidence="7">
    <location>
        <begin position="610"/>
        <end position="768"/>
    </location>
</feature>
<dbReference type="Pfam" id="PF17921">
    <property type="entry name" value="Integrase_H2C2"/>
    <property type="match status" value="1"/>
</dbReference>
<dbReference type="InterPro" id="IPR043502">
    <property type="entry name" value="DNA/RNA_pol_sf"/>
</dbReference>
<dbReference type="OrthoDB" id="2013972at2759"/>
<dbReference type="InterPro" id="IPR041588">
    <property type="entry name" value="Integrase_H2C2"/>
</dbReference>
<keyword evidence="2" id="KW-0548">Nucleotidyltransferase</keyword>
<dbReference type="Gene3D" id="3.10.20.370">
    <property type="match status" value="1"/>
</dbReference>
<accession>A0A0C2M3G1</accession>
<dbReference type="SUPFAM" id="SSF53335">
    <property type="entry name" value="S-adenosyl-L-methionine-dependent methyltransferases"/>
    <property type="match status" value="1"/>
</dbReference>
<keyword evidence="4" id="KW-0255">Endonuclease</keyword>
<dbReference type="Gene3D" id="3.40.50.150">
    <property type="entry name" value="Vaccinia Virus protein VP39"/>
    <property type="match status" value="1"/>
</dbReference>
<evidence type="ECO:0000256" key="2">
    <source>
        <dbReference type="ARBA" id="ARBA00022695"/>
    </source>
</evidence>
<evidence type="ECO:0000256" key="6">
    <source>
        <dbReference type="ARBA" id="ARBA00022918"/>
    </source>
</evidence>